<dbReference type="AlphaFoldDB" id="A0A8E2JG83"/>
<evidence type="ECO:0000313" key="1">
    <source>
        <dbReference type="EMBL" id="OCK81434.1"/>
    </source>
</evidence>
<organism evidence="1 2">
    <name type="scientific">Lepidopterella palustris CBS 459.81</name>
    <dbReference type="NCBI Taxonomy" id="1314670"/>
    <lineage>
        <taxon>Eukaryota</taxon>
        <taxon>Fungi</taxon>
        <taxon>Dikarya</taxon>
        <taxon>Ascomycota</taxon>
        <taxon>Pezizomycotina</taxon>
        <taxon>Dothideomycetes</taxon>
        <taxon>Pleosporomycetidae</taxon>
        <taxon>Mytilinidiales</taxon>
        <taxon>Argynnaceae</taxon>
        <taxon>Lepidopterella</taxon>
    </lineage>
</organism>
<reference evidence="1 2" key="1">
    <citation type="journal article" date="2016" name="Nat. Commun.">
        <title>Ectomycorrhizal ecology is imprinted in the genome of the dominant symbiotic fungus Cenococcum geophilum.</title>
        <authorList>
            <consortium name="DOE Joint Genome Institute"/>
            <person name="Peter M."/>
            <person name="Kohler A."/>
            <person name="Ohm R.A."/>
            <person name="Kuo A."/>
            <person name="Krutzmann J."/>
            <person name="Morin E."/>
            <person name="Arend M."/>
            <person name="Barry K.W."/>
            <person name="Binder M."/>
            <person name="Choi C."/>
            <person name="Clum A."/>
            <person name="Copeland A."/>
            <person name="Grisel N."/>
            <person name="Haridas S."/>
            <person name="Kipfer T."/>
            <person name="LaButti K."/>
            <person name="Lindquist E."/>
            <person name="Lipzen A."/>
            <person name="Maire R."/>
            <person name="Meier B."/>
            <person name="Mihaltcheva S."/>
            <person name="Molinier V."/>
            <person name="Murat C."/>
            <person name="Poggeler S."/>
            <person name="Quandt C.A."/>
            <person name="Sperisen C."/>
            <person name="Tritt A."/>
            <person name="Tisserant E."/>
            <person name="Crous P.W."/>
            <person name="Henrissat B."/>
            <person name="Nehls U."/>
            <person name="Egli S."/>
            <person name="Spatafora J.W."/>
            <person name="Grigoriev I.V."/>
            <person name="Martin F.M."/>
        </authorList>
    </citation>
    <scope>NUCLEOTIDE SEQUENCE [LARGE SCALE GENOMIC DNA]</scope>
    <source>
        <strain evidence="1 2">CBS 459.81</strain>
    </source>
</reference>
<protein>
    <submittedName>
        <fullName evidence="1">Uncharacterized protein</fullName>
    </submittedName>
</protein>
<gene>
    <name evidence="1" type="ORF">K432DRAFT_403829</name>
</gene>
<dbReference type="Proteomes" id="UP000250266">
    <property type="component" value="Unassembled WGS sequence"/>
</dbReference>
<dbReference type="EMBL" id="KV744921">
    <property type="protein sequence ID" value="OCK81434.1"/>
    <property type="molecule type" value="Genomic_DNA"/>
</dbReference>
<accession>A0A8E2JG83</accession>
<dbReference type="OrthoDB" id="3556572at2759"/>
<name>A0A8E2JG83_9PEZI</name>
<evidence type="ECO:0000313" key="2">
    <source>
        <dbReference type="Proteomes" id="UP000250266"/>
    </source>
</evidence>
<proteinExistence type="predicted"/>
<keyword evidence="2" id="KW-1185">Reference proteome</keyword>
<sequence length="180" mass="20952">MDWSQLRRLEIGRKCRKTAFFDEFTGAIRNLESLKIGFDRAATRPPGWTIEPARRFIESIDALRHLIILNPGDQIDALWPAIRKHRRSLRSLVLPPLKHDPPYRENDLMRMRELREGIPELAHLELDIPMDSSFYKPLSTYIAILSDFSHLRTPGLCFSLPTDTSIFAPEYFQNYMGTQP</sequence>